<evidence type="ECO:0000313" key="3">
    <source>
        <dbReference type="Proteomes" id="UP000613208"/>
    </source>
</evidence>
<evidence type="ECO:0000313" key="2">
    <source>
        <dbReference type="EMBL" id="GFO84238.1"/>
    </source>
</evidence>
<organism evidence="2 3">
    <name type="scientific">Anaerostipes butyraticus</name>
    <dbReference type="NCBI Taxonomy" id="645466"/>
    <lineage>
        <taxon>Bacteria</taxon>
        <taxon>Bacillati</taxon>
        <taxon>Bacillota</taxon>
        <taxon>Clostridia</taxon>
        <taxon>Lachnospirales</taxon>
        <taxon>Lachnospiraceae</taxon>
        <taxon>Anaerostipes</taxon>
    </lineage>
</organism>
<gene>
    <name evidence="2" type="ORF">ANBU17_05850</name>
</gene>
<comment type="similarity">
    <text evidence="1">Belongs to the fructosamine kinase family.</text>
</comment>
<name>A0A916Q4I2_9FIRM</name>
<dbReference type="InterPro" id="IPR011009">
    <property type="entry name" value="Kinase-like_dom_sf"/>
</dbReference>
<dbReference type="PANTHER" id="PTHR12149">
    <property type="entry name" value="FRUCTOSAMINE 3 KINASE-RELATED PROTEIN"/>
    <property type="match status" value="1"/>
</dbReference>
<dbReference type="PANTHER" id="PTHR12149:SF8">
    <property type="entry name" value="PROTEIN-RIBULOSAMINE 3-KINASE"/>
    <property type="match status" value="1"/>
</dbReference>
<keyword evidence="1 2" id="KW-0418">Kinase</keyword>
<dbReference type="AlphaFoldDB" id="A0A916Q4I2"/>
<protein>
    <submittedName>
        <fullName evidence="2">Fructosamine kinase family protein</fullName>
    </submittedName>
</protein>
<proteinExistence type="inferred from homology"/>
<comment type="caution">
    <text evidence="2">The sequence shown here is derived from an EMBL/GenBank/DDBJ whole genome shotgun (WGS) entry which is preliminary data.</text>
</comment>
<dbReference type="Proteomes" id="UP000613208">
    <property type="component" value="Unassembled WGS sequence"/>
</dbReference>
<dbReference type="SUPFAM" id="SSF56112">
    <property type="entry name" value="Protein kinase-like (PK-like)"/>
    <property type="match status" value="1"/>
</dbReference>
<dbReference type="InterPro" id="IPR016477">
    <property type="entry name" value="Fructo-/Ketosamine-3-kinase"/>
</dbReference>
<dbReference type="Gene3D" id="3.30.200.20">
    <property type="entry name" value="Phosphorylase Kinase, domain 1"/>
    <property type="match status" value="1"/>
</dbReference>
<dbReference type="GO" id="GO:0016301">
    <property type="term" value="F:kinase activity"/>
    <property type="evidence" value="ECO:0007669"/>
    <property type="project" value="UniProtKB-UniRule"/>
</dbReference>
<keyword evidence="3" id="KW-1185">Reference proteome</keyword>
<dbReference type="Pfam" id="PF03881">
    <property type="entry name" value="Fructosamin_kin"/>
    <property type="match status" value="1"/>
</dbReference>
<sequence length="315" mass="36146">MYSKGGKEMSLEKARQDYESFSEAVKEIFGERAEITGQDYVYGGSINDSRKISLSTGDQIFAKTNTIENQKFFETEITGLQALRSVGEIGVPEILGSGIDQEKGISFLLLEYLECSSKRKDYWTEFGHQLANLHKAECSRFVKSDNENDRYGFLEDNFIGAGPQNNTPKESWIDFYRECRLLPQMKAAENYFDPDTMRKLDCLLERLESYLEEPDFPSILHGDLWGGNVMCGSDGKAWLIDPAAYVGDFEADLAMTQLFGSFPEEFYSAYNEINPISADYPQKRDFYQLYHLLNHLNLFGRSYFGNVIRIIRKYV</sequence>
<evidence type="ECO:0000256" key="1">
    <source>
        <dbReference type="PIRNR" id="PIRNR006221"/>
    </source>
</evidence>
<dbReference type="EMBL" id="BLYI01000009">
    <property type="protein sequence ID" value="GFO84238.1"/>
    <property type="molecule type" value="Genomic_DNA"/>
</dbReference>
<dbReference type="Gene3D" id="3.90.1200.10">
    <property type="match status" value="1"/>
</dbReference>
<accession>A0A916Q4I2</accession>
<reference evidence="2" key="1">
    <citation type="submission" date="2020-06" db="EMBL/GenBank/DDBJ databases">
        <title>Characterization of fructooligosaccharide metabolism and fructooligosaccharide-degrading enzymes in human commensal butyrate producers.</title>
        <authorList>
            <person name="Tanno H."/>
            <person name="Fujii T."/>
            <person name="Hirano K."/>
            <person name="Maeno S."/>
            <person name="Tonozuka T."/>
            <person name="Sakamoto M."/>
            <person name="Ohkuma M."/>
            <person name="Tochio T."/>
            <person name="Endo A."/>
        </authorList>
    </citation>
    <scope>NUCLEOTIDE SEQUENCE</scope>
    <source>
        <strain evidence="2">JCM 17466</strain>
    </source>
</reference>
<keyword evidence="1" id="KW-0808">Transferase</keyword>
<dbReference type="PIRSF" id="PIRSF006221">
    <property type="entry name" value="Ketosamine-3-kinase"/>
    <property type="match status" value="1"/>
</dbReference>